<keyword evidence="3" id="KW-0677">Repeat</keyword>
<evidence type="ECO:0000313" key="8">
    <source>
        <dbReference type="Proteomes" id="UP000230069"/>
    </source>
</evidence>
<evidence type="ECO:0000256" key="5">
    <source>
        <dbReference type="ARBA" id="ARBA00023128"/>
    </source>
</evidence>
<dbReference type="FunFam" id="1.25.40.10:FF:000385">
    <property type="entry name" value="Pentatricopeptide repeat-containing protein mitochondrial"/>
    <property type="match status" value="1"/>
</dbReference>
<name>A0A2G5EHW2_AQUCA</name>
<dbReference type="PROSITE" id="PS51375">
    <property type="entry name" value="PPR"/>
    <property type="match status" value="2"/>
</dbReference>
<dbReference type="InterPro" id="IPR002885">
    <property type="entry name" value="PPR_rpt"/>
</dbReference>
<evidence type="ECO:0000256" key="6">
    <source>
        <dbReference type="PROSITE-ProRule" id="PRU00708"/>
    </source>
</evidence>
<dbReference type="STRING" id="218851.A0A2G5EHW2"/>
<dbReference type="FunCoup" id="A0A2G5EHW2">
    <property type="interactions" value="109"/>
</dbReference>
<evidence type="ECO:0008006" key="9">
    <source>
        <dbReference type="Google" id="ProtNLM"/>
    </source>
</evidence>
<dbReference type="Pfam" id="PF01535">
    <property type="entry name" value="PPR"/>
    <property type="match status" value="2"/>
</dbReference>
<keyword evidence="5" id="KW-0496">Mitochondrion</keyword>
<keyword evidence="4" id="KW-0809">Transit peptide</keyword>
<evidence type="ECO:0000256" key="4">
    <source>
        <dbReference type="ARBA" id="ARBA00022946"/>
    </source>
</evidence>
<gene>
    <name evidence="7" type="ORF">AQUCO_00800216v1</name>
</gene>
<keyword evidence="8" id="KW-1185">Reference proteome</keyword>
<dbReference type="SUPFAM" id="SSF48452">
    <property type="entry name" value="TPR-like"/>
    <property type="match status" value="1"/>
</dbReference>
<comment type="similarity">
    <text evidence="2">Belongs to the PPR family. P subfamily.</text>
</comment>
<dbReference type="Pfam" id="PF13041">
    <property type="entry name" value="PPR_2"/>
    <property type="match status" value="1"/>
</dbReference>
<dbReference type="NCBIfam" id="TIGR00756">
    <property type="entry name" value="PPR"/>
    <property type="match status" value="4"/>
</dbReference>
<dbReference type="GO" id="GO:0003729">
    <property type="term" value="F:mRNA binding"/>
    <property type="evidence" value="ECO:0007669"/>
    <property type="project" value="UniProtKB-ARBA"/>
</dbReference>
<dbReference type="Proteomes" id="UP000230069">
    <property type="component" value="Unassembled WGS sequence"/>
</dbReference>
<proteinExistence type="inferred from homology"/>
<feature type="repeat" description="PPR" evidence="6">
    <location>
        <begin position="177"/>
        <end position="211"/>
    </location>
</feature>
<accession>A0A2G5EHW2</accession>
<dbReference type="PANTHER" id="PTHR45717">
    <property type="entry name" value="OS12G0527900 PROTEIN"/>
    <property type="match status" value="1"/>
</dbReference>
<dbReference type="OrthoDB" id="1890565at2759"/>
<dbReference type="GO" id="GO:0005739">
    <property type="term" value="C:mitochondrion"/>
    <property type="evidence" value="ECO:0007669"/>
    <property type="project" value="UniProtKB-SubCell"/>
</dbReference>
<dbReference type="Gene3D" id="1.25.40.10">
    <property type="entry name" value="Tetratricopeptide repeat domain"/>
    <property type="match status" value="2"/>
</dbReference>
<dbReference type="SUPFAM" id="SSF81901">
    <property type="entry name" value="HCP-like"/>
    <property type="match status" value="1"/>
</dbReference>
<sequence>MKLFFSSNGLKSLSNSTFSRIGGVLFYSKKTKTPKPIRVKKESVYSRISLISDLNVSVVPILLQWIQEGNDIKKEDLNSVVKQLKVSKRFKHALEISEWMCNQRQFVLSPSDIAVQLNLISRIHGVEQAEKYFHNIPKQYQVFPVYLSLLNCYAHEISIEKAEALMNEMRELRFAKTSLCYNVMLNLYSSAGQYEKLDTLKEEMEEKGIPLNQHTYSILLSAYASISNMNEMEKILEKMEVDPEVHMDWNNYAMAANGYIKAGLITKALGMLKKTEELITERTSKSAYDLLLKLYADTGKKDELYRVWDQYKLSEKVSNATYQCMIGSLLKLDDITGSEKILKEWESGYSSYDFRLPNLLIDAYCKKGLLEKAEMLVNKAIEKGKKPFANTWEILATGYLKDNQIPKAVEALKSAYLARWPGWKPHRDTLSACLLYLKQQDDAEKTEEFVRLLGAPGHMSIDDCERLLDYIYMYNRQEESGVMNEVASDSMAFDDEQEDKIAKEAN</sequence>
<evidence type="ECO:0000313" key="7">
    <source>
        <dbReference type="EMBL" id="PIA55323.1"/>
    </source>
</evidence>
<comment type="subcellular location">
    <subcellularLocation>
        <location evidence="1">Mitochondrion</location>
    </subcellularLocation>
</comment>
<evidence type="ECO:0000256" key="1">
    <source>
        <dbReference type="ARBA" id="ARBA00004173"/>
    </source>
</evidence>
<evidence type="ECO:0000256" key="2">
    <source>
        <dbReference type="ARBA" id="ARBA00007626"/>
    </source>
</evidence>
<dbReference type="InterPro" id="IPR011990">
    <property type="entry name" value="TPR-like_helical_dom_sf"/>
</dbReference>
<feature type="repeat" description="PPR" evidence="6">
    <location>
        <begin position="353"/>
        <end position="387"/>
    </location>
</feature>
<dbReference type="EMBL" id="KZ305025">
    <property type="protein sequence ID" value="PIA55323.1"/>
    <property type="molecule type" value="Genomic_DNA"/>
</dbReference>
<dbReference type="InParanoid" id="A0A2G5EHW2"/>
<protein>
    <recommendedName>
        <fullName evidence="9">Pentacotripeptide-repeat region of PRORP domain-containing protein</fullName>
    </recommendedName>
</protein>
<evidence type="ECO:0000256" key="3">
    <source>
        <dbReference type="ARBA" id="ARBA00022737"/>
    </source>
</evidence>
<dbReference type="AlphaFoldDB" id="A0A2G5EHW2"/>
<reference evidence="7 8" key="1">
    <citation type="submission" date="2017-09" db="EMBL/GenBank/DDBJ databases">
        <title>WGS assembly of Aquilegia coerulea Goldsmith.</title>
        <authorList>
            <person name="Hodges S."/>
            <person name="Kramer E."/>
            <person name="Nordborg M."/>
            <person name="Tomkins J."/>
            <person name="Borevitz J."/>
            <person name="Derieg N."/>
            <person name="Yan J."/>
            <person name="Mihaltcheva S."/>
            <person name="Hayes R.D."/>
            <person name="Rokhsar D."/>
        </authorList>
    </citation>
    <scope>NUCLEOTIDE SEQUENCE [LARGE SCALE GENOMIC DNA]</scope>
    <source>
        <strain evidence="8">cv. Goldsmith</strain>
    </source>
</reference>
<dbReference type="PANTHER" id="PTHR45717:SF10">
    <property type="entry name" value="OS10G0501000 PROTEIN"/>
    <property type="match status" value="1"/>
</dbReference>
<organism evidence="7 8">
    <name type="scientific">Aquilegia coerulea</name>
    <name type="common">Rocky mountain columbine</name>
    <dbReference type="NCBI Taxonomy" id="218851"/>
    <lineage>
        <taxon>Eukaryota</taxon>
        <taxon>Viridiplantae</taxon>
        <taxon>Streptophyta</taxon>
        <taxon>Embryophyta</taxon>
        <taxon>Tracheophyta</taxon>
        <taxon>Spermatophyta</taxon>
        <taxon>Magnoliopsida</taxon>
        <taxon>Ranunculales</taxon>
        <taxon>Ranunculaceae</taxon>
        <taxon>Thalictroideae</taxon>
        <taxon>Aquilegia</taxon>
    </lineage>
</organism>